<dbReference type="GO" id="GO:0140359">
    <property type="term" value="F:ABC-type transporter activity"/>
    <property type="evidence" value="ECO:0007669"/>
    <property type="project" value="InterPro"/>
</dbReference>
<evidence type="ECO:0000256" key="5">
    <source>
        <dbReference type="ARBA" id="ARBA00022692"/>
    </source>
</evidence>
<evidence type="ECO:0000313" key="10">
    <source>
        <dbReference type="EMBL" id="CEA02943.1"/>
    </source>
</evidence>
<dbReference type="InterPro" id="IPR013525">
    <property type="entry name" value="ABC2_TM"/>
</dbReference>
<dbReference type="STRING" id="1461582.BN1048_01919"/>
<evidence type="ECO:0000256" key="1">
    <source>
        <dbReference type="ARBA" id="ARBA00004651"/>
    </source>
</evidence>
<sequence>MTGVGTIAVQTFRSMLGNVKMLLWVLLAPLVVITLMYLVFDVKNETDIRIGVPDTMDPTFTEGLPEDVEVLIYELTPVLDTLLDTHELDAFASMEDKGLNVTYKNEDPPKTAAAEQAVETGVRAVEDERLKGIMAALPEEAEIPKIEIETSFLYGDSASTYFEKMFPILTGLVLFFFVLVFTSITLFRERVSGTLERVLATSIRRSEVILGYLTGLGLFILLETVLLVLYSIYLLDVTIAGSMVWVFVIYILLSFSGAAAGMLIALLSKSEVRMMVLILLVTVPQIFLSGLIPFDYIGDWFNNIGYGFPLRYAGDALTEVMIKGNSWSYIWNELLALALFIIGFTVLSILGLKKHRRV</sequence>
<dbReference type="InterPro" id="IPR047817">
    <property type="entry name" value="ABC2_TM_bact-type"/>
</dbReference>
<evidence type="ECO:0000256" key="8">
    <source>
        <dbReference type="SAM" id="Phobius"/>
    </source>
</evidence>
<evidence type="ECO:0000256" key="2">
    <source>
        <dbReference type="ARBA" id="ARBA00007783"/>
    </source>
</evidence>
<dbReference type="PANTHER" id="PTHR30294">
    <property type="entry name" value="MEMBRANE COMPONENT OF ABC TRANSPORTER YHHJ-RELATED"/>
    <property type="match status" value="1"/>
</dbReference>
<keyword evidence="3" id="KW-0813">Transport</keyword>
<dbReference type="Pfam" id="PF12698">
    <property type="entry name" value="ABC2_membrane_3"/>
    <property type="match status" value="1"/>
</dbReference>
<dbReference type="PANTHER" id="PTHR30294:SF38">
    <property type="entry name" value="TRANSPORT PERMEASE PROTEIN"/>
    <property type="match status" value="1"/>
</dbReference>
<dbReference type="InterPro" id="IPR051449">
    <property type="entry name" value="ABC-2_transporter_component"/>
</dbReference>
<keyword evidence="7 8" id="KW-0472">Membrane</keyword>
<evidence type="ECO:0000313" key="11">
    <source>
        <dbReference type="Proteomes" id="UP000044136"/>
    </source>
</evidence>
<evidence type="ECO:0000256" key="6">
    <source>
        <dbReference type="ARBA" id="ARBA00022989"/>
    </source>
</evidence>
<organism evidence="10 11">
    <name type="scientific">Jeotgalicoccus saudimassiliensis</name>
    <dbReference type="NCBI Taxonomy" id="1461582"/>
    <lineage>
        <taxon>Bacteria</taxon>
        <taxon>Bacillati</taxon>
        <taxon>Bacillota</taxon>
        <taxon>Bacilli</taxon>
        <taxon>Bacillales</taxon>
        <taxon>Staphylococcaceae</taxon>
        <taxon>Jeotgalicoccus</taxon>
    </lineage>
</organism>
<reference evidence="10 11" key="1">
    <citation type="submission" date="2014-07" db="EMBL/GenBank/DDBJ databases">
        <authorList>
            <person name="Urmite Genomes Urmite Genomes"/>
        </authorList>
    </citation>
    <scope>NUCLEOTIDE SEQUENCE [LARGE SCALE GENOMIC DNA]</scope>
    <source>
        <strain evidence="10 11">13MG44_air</strain>
    </source>
</reference>
<feature type="transmembrane region" description="Helical" evidence="8">
    <location>
        <begin position="21"/>
        <end position="40"/>
    </location>
</feature>
<dbReference type="HOGENOM" id="CLU_039483_7_0_9"/>
<gene>
    <name evidence="10" type="primary">ybhR</name>
    <name evidence="10" type="ORF">BN1048_01919</name>
</gene>
<feature type="transmembrane region" description="Helical" evidence="8">
    <location>
        <begin position="329"/>
        <end position="352"/>
    </location>
</feature>
<evidence type="ECO:0000259" key="9">
    <source>
        <dbReference type="PROSITE" id="PS51012"/>
    </source>
</evidence>
<dbReference type="Proteomes" id="UP000044136">
    <property type="component" value="Unassembled WGS sequence"/>
</dbReference>
<dbReference type="eggNOG" id="COG0842">
    <property type="taxonomic scope" value="Bacteria"/>
</dbReference>
<dbReference type="RefSeq" id="WP_035810632.1">
    <property type="nucleotide sequence ID" value="NZ_CCSE01000001.1"/>
</dbReference>
<keyword evidence="5 8" id="KW-0812">Transmembrane</keyword>
<name>A0A078M666_9STAP</name>
<keyword evidence="11" id="KW-1185">Reference proteome</keyword>
<dbReference type="EMBL" id="CCSE01000001">
    <property type="protein sequence ID" value="CEA02943.1"/>
    <property type="molecule type" value="Genomic_DNA"/>
</dbReference>
<evidence type="ECO:0000256" key="7">
    <source>
        <dbReference type="ARBA" id="ARBA00023136"/>
    </source>
</evidence>
<feature type="transmembrane region" description="Helical" evidence="8">
    <location>
        <begin position="244"/>
        <end position="267"/>
    </location>
</feature>
<protein>
    <submittedName>
        <fullName evidence="10">Inner membrane transport permease YbhR</fullName>
    </submittedName>
</protein>
<dbReference type="PROSITE" id="PS51012">
    <property type="entry name" value="ABC_TM2"/>
    <property type="match status" value="1"/>
</dbReference>
<feature type="transmembrane region" description="Helical" evidence="8">
    <location>
        <begin position="165"/>
        <end position="187"/>
    </location>
</feature>
<comment type="similarity">
    <text evidence="2">Belongs to the ABC-2 integral membrane protein family.</text>
</comment>
<feature type="transmembrane region" description="Helical" evidence="8">
    <location>
        <begin position="208"/>
        <end position="232"/>
    </location>
</feature>
<feature type="transmembrane region" description="Helical" evidence="8">
    <location>
        <begin position="274"/>
        <end position="294"/>
    </location>
</feature>
<dbReference type="AlphaFoldDB" id="A0A078M666"/>
<evidence type="ECO:0000256" key="3">
    <source>
        <dbReference type="ARBA" id="ARBA00022448"/>
    </source>
</evidence>
<dbReference type="OrthoDB" id="9776218at2"/>
<dbReference type="GO" id="GO:0005886">
    <property type="term" value="C:plasma membrane"/>
    <property type="evidence" value="ECO:0007669"/>
    <property type="project" value="UniProtKB-SubCell"/>
</dbReference>
<comment type="subcellular location">
    <subcellularLocation>
        <location evidence="1">Cell membrane</location>
        <topology evidence="1">Multi-pass membrane protein</topology>
    </subcellularLocation>
</comment>
<accession>A0A078M666</accession>
<evidence type="ECO:0000256" key="4">
    <source>
        <dbReference type="ARBA" id="ARBA00022475"/>
    </source>
</evidence>
<keyword evidence="6 8" id="KW-1133">Transmembrane helix</keyword>
<keyword evidence="4" id="KW-1003">Cell membrane</keyword>
<proteinExistence type="inferred from homology"/>
<feature type="domain" description="ABC transmembrane type-2" evidence="9">
    <location>
        <begin position="130"/>
        <end position="355"/>
    </location>
</feature>